<dbReference type="InterPro" id="IPR036390">
    <property type="entry name" value="WH_DNA-bd_sf"/>
</dbReference>
<dbReference type="PRINTS" id="PR00039">
    <property type="entry name" value="HTHLYSR"/>
</dbReference>
<dbReference type="PROSITE" id="PS50931">
    <property type="entry name" value="HTH_LYSR"/>
    <property type="match status" value="1"/>
</dbReference>
<dbReference type="STRING" id="989403.SAMN05421798_102347"/>
<feature type="domain" description="HTH lysR-type" evidence="5">
    <location>
        <begin position="7"/>
        <end position="64"/>
    </location>
</feature>
<dbReference type="FunFam" id="3.40.190.10:FF:000017">
    <property type="entry name" value="Glycine cleavage system transcriptional activator"/>
    <property type="match status" value="1"/>
</dbReference>
<dbReference type="InterPro" id="IPR005119">
    <property type="entry name" value="LysR_subst-bd"/>
</dbReference>
<keyword evidence="7" id="KW-1185">Reference proteome</keyword>
<dbReference type="AlphaFoldDB" id="A0A165Z4R8"/>
<evidence type="ECO:0000313" key="6">
    <source>
        <dbReference type="EMBL" id="KZL19508.1"/>
    </source>
</evidence>
<sequence length="307" mass="35029">MKRGFIPPIDCLIAFESAARHGSFTRAAEELFLTQGAVSKQVRLLEGRLGVELFKRIRQRIVLTDAGRIYLHDIRGTLEKMTSATRQVMSFAGSEDVLNVAVLPTFGTRWLSRRLPRFHERYPEASFNLSVRLRPFDFSIEPFDGAIHYGEPVWAGAIAEPLFQEEVIPVASRAFRDRHGLHKPEDLVNVMRLHQSTRPDAWQKWFSMAEVETDSAFQGPRFDQFTMIAQAAASGLGVALVPKFFIEEELASGTLVRLFNISLKLSSAYHFVYPENRTLRPVVKSFKAWLQEEAHEQQLDRETLLPQ</sequence>
<dbReference type="Pfam" id="PF03466">
    <property type="entry name" value="LysR_substrate"/>
    <property type="match status" value="1"/>
</dbReference>
<dbReference type="FunFam" id="1.10.10.10:FF:000038">
    <property type="entry name" value="Glycine cleavage system transcriptional activator"/>
    <property type="match status" value="1"/>
</dbReference>
<dbReference type="SUPFAM" id="SSF46785">
    <property type="entry name" value="Winged helix' DNA-binding domain"/>
    <property type="match status" value="1"/>
</dbReference>
<dbReference type="GO" id="GO:0043565">
    <property type="term" value="F:sequence-specific DNA binding"/>
    <property type="evidence" value="ECO:0007669"/>
    <property type="project" value="TreeGrafter"/>
</dbReference>
<dbReference type="GO" id="GO:0003700">
    <property type="term" value="F:DNA-binding transcription factor activity"/>
    <property type="evidence" value="ECO:0007669"/>
    <property type="project" value="InterPro"/>
</dbReference>
<dbReference type="InterPro" id="IPR058163">
    <property type="entry name" value="LysR-type_TF_proteobact-type"/>
</dbReference>
<evidence type="ECO:0000259" key="5">
    <source>
        <dbReference type="PROSITE" id="PS50931"/>
    </source>
</evidence>
<dbReference type="RefSeq" id="WP_068004978.1">
    <property type="nucleotide sequence ID" value="NZ_FOFM01000002.1"/>
</dbReference>
<dbReference type="Gene3D" id="1.10.10.10">
    <property type="entry name" value="Winged helix-like DNA-binding domain superfamily/Winged helix DNA-binding domain"/>
    <property type="match status" value="1"/>
</dbReference>
<evidence type="ECO:0000256" key="3">
    <source>
        <dbReference type="ARBA" id="ARBA00023125"/>
    </source>
</evidence>
<gene>
    <name evidence="6" type="primary">gcvA_6</name>
    <name evidence="6" type="ORF">PsAD2_01786</name>
</gene>
<evidence type="ECO:0000256" key="1">
    <source>
        <dbReference type="ARBA" id="ARBA00009437"/>
    </source>
</evidence>
<organism evidence="6 7">
    <name type="scientific">Pseudovibrio axinellae</name>
    <dbReference type="NCBI Taxonomy" id="989403"/>
    <lineage>
        <taxon>Bacteria</taxon>
        <taxon>Pseudomonadati</taxon>
        <taxon>Pseudomonadota</taxon>
        <taxon>Alphaproteobacteria</taxon>
        <taxon>Hyphomicrobiales</taxon>
        <taxon>Stappiaceae</taxon>
        <taxon>Pseudovibrio</taxon>
    </lineage>
</organism>
<evidence type="ECO:0000256" key="4">
    <source>
        <dbReference type="ARBA" id="ARBA00023163"/>
    </source>
</evidence>
<accession>A0A165Z4R8</accession>
<reference evidence="6 7" key="1">
    <citation type="journal article" date="2016" name="Front. Microbiol.">
        <title>Comparative Genomic Analysis Reveals a Diverse Repertoire of Genes Involved in Prokaryote-Eukaryote Interactions within the Pseudovibrio Genus.</title>
        <authorList>
            <person name="Romano S."/>
            <person name="Fernandez-Guerra A."/>
            <person name="Reen F.J."/>
            <person name="Glockner F.O."/>
            <person name="Crowley S.P."/>
            <person name="O'Sullivan O."/>
            <person name="Cotter P.D."/>
            <person name="Adams C."/>
            <person name="Dobson A.D."/>
            <person name="O'Gara F."/>
        </authorList>
    </citation>
    <scope>NUCLEOTIDE SEQUENCE [LARGE SCALE GENOMIC DNA]</scope>
    <source>
        <strain evidence="6 7">Ad2</strain>
    </source>
</reference>
<evidence type="ECO:0000313" key="7">
    <source>
        <dbReference type="Proteomes" id="UP000076577"/>
    </source>
</evidence>
<name>A0A165Z4R8_9HYPH</name>
<comment type="similarity">
    <text evidence="1">Belongs to the LysR transcriptional regulatory family.</text>
</comment>
<protein>
    <submittedName>
        <fullName evidence="6">Glycine cleavage system transcriptional activator</fullName>
    </submittedName>
</protein>
<keyword evidence="3" id="KW-0238">DNA-binding</keyword>
<dbReference type="PATRIC" id="fig|989403.3.peg.1909"/>
<proteinExistence type="inferred from homology"/>
<dbReference type="GO" id="GO:0006351">
    <property type="term" value="P:DNA-templated transcription"/>
    <property type="evidence" value="ECO:0007669"/>
    <property type="project" value="TreeGrafter"/>
</dbReference>
<comment type="caution">
    <text evidence="6">The sequence shown here is derived from an EMBL/GenBank/DDBJ whole genome shotgun (WGS) entry which is preliminary data.</text>
</comment>
<dbReference type="PANTHER" id="PTHR30537:SF26">
    <property type="entry name" value="GLYCINE CLEAVAGE SYSTEM TRANSCRIPTIONAL ACTIVATOR"/>
    <property type="match status" value="1"/>
</dbReference>
<dbReference type="InterPro" id="IPR036388">
    <property type="entry name" value="WH-like_DNA-bd_sf"/>
</dbReference>
<dbReference type="Pfam" id="PF00126">
    <property type="entry name" value="HTH_1"/>
    <property type="match status" value="1"/>
</dbReference>
<keyword evidence="2" id="KW-0805">Transcription regulation</keyword>
<dbReference type="Gene3D" id="3.40.190.10">
    <property type="entry name" value="Periplasmic binding protein-like II"/>
    <property type="match status" value="2"/>
</dbReference>
<evidence type="ECO:0000256" key="2">
    <source>
        <dbReference type="ARBA" id="ARBA00023015"/>
    </source>
</evidence>
<keyword evidence="4" id="KW-0804">Transcription</keyword>
<dbReference type="EMBL" id="LMCB01000013">
    <property type="protein sequence ID" value="KZL19508.1"/>
    <property type="molecule type" value="Genomic_DNA"/>
</dbReference>
<dbReference type="Proteomes" id="UP000076577">
    <property type="component" value="Unassembled WGS sequence"/>
</dbReference>
<dbReference type="SUPFAM" id="SSF53850">
    <property type="entry name" value="Periplasmic binding protein-like II"/>
    <property type="match status" value="1"/>
</dbReference>
<dbReference type="InterPro" id="IPR000847">
    <property type="entry name" value="LysR_HTH_N"/>
</dbReference>
<dbReference type="PANTHER" id="PTHR30537">
    <property type="entry name" value="HTH-TYPE TRANSCRIPTIONAL REGULATOR"/>
    <property type="match status" value="1"/>
</dbReference>
<dbReference type="OrthoDB" id="5526340at2"/>